<feature type="transmembrane region" description="Helical" evidence="3">
    <location>
        <begin position="26"/>
        <end position="44"/>
    </location>
</feature>
<feature type="region of interest" description="Disordered" evidence="2">
    <location>
        <begin position="47"/>
        <end position="78"/>
    </location>
</feature>
<feature type="compositionally biased region" description="Basic and acidic residues" evidence="2">
    <location>
        <begin position="47"/>
        <end position="60"/>
    </location>
</feature>
<dbReference type="InterPro" id="IPR029051">
    <property type="entry name" value="DUF4352"/>
</dbReference>
<keyword evidence="3" id="KW-0812">Transmembrane</keyword>
<dbReference type="Pfam" id="PF11611">
    <property type="entry name" value="DUF4352"/>
    <property type="match status" value="1"/>
</dbReference>
<protein>
    <recommendedName>
        <fullName evidence="4">DUF4352 domain-containing protein</fullName>
    </recommendedName>
</protein>
<evidence type="ECO:0000313" key="5">
    <source>
        <dbReference type="EMBL" id="RBT69194.1"/>
    </source>
</evidence>
<evidence type="ECO:0000256" key="3">
    <source>
        <dbReference type="SAM" id="Phobius"/>
    </source>
</evidence>
<dbReference type="InterPro" id="IPR029050">
    <property type="entry name" value="Immunoprotect_excell_Ig-like"/>
</dbReference>
<keyword evidence="1" id="KW-0732">Signal</keyword>
<dbReference type="EMBL" id="LESJ01000004">
    <property type="protein sequence ID" value="RBT69194.1"/>
    <property type="molecule type" value="Genomic_DNA"/>
</dbReference>
<keyword evidence="3" id="KW-1133">Transmembrane helix</keyword>
<accession>A0AB37ILB2</accession>
<reference evidence="5 6" key="1">
    <citation type="submission" date="2015-06" db="EMBL/GenBank/DDBJ databases">
        <title>The Genome Sequence of Enterococcus hirae 88EA1.</title>
        <authorList>
            <consortium name="The Broad Institute Genomics Platform"/>
            <consortium name="The Broad Institute Genome Sequencing Center for Infectious Disease"/>
            <person name="Earl A.M."/>
            <person name="Van Tyne D."/>
            <person name="Lebreton F."/>
            <person name="Saavedra J.T."/>
            <person name="Gilmore M.S."/>
            <person name="Manson McGuire A."/>
            <person name="Clock S."/>
            <person name="Crupain M."/>
            <person name="Rangan U."/>
            <person name="Young S."/>
            <person name="Abouelleil A."/>
            <person name="Cao P."/>
            <person name="Chapman S.B."/>
            <person name="Griggs A."/>
            <person name="Priest M."/>
            <person name="Shea T."/>
            <person name="Wortman J."/>
            <person name="Nusbaum C."/>
            <person name="Birren B."/>
        </authorList>
    </citation>
    <scope>NUCLEOTIDE SEQUENCE [LARGE SCALE GENOMIC DNA]</scope>
    <source>
        <strain evidence="5 6">88EA1</strain>
    </source>
</reference>
<dbReference type="RefSeq" id="WP_010719068.1">
    <property type="nucleotide sequence ID" value="NZ_CAXSZU010000001.1"/>
</dbReference>
<evidence type="ECO:0000313" key="6">
    <source>
        <dbReference type="Proteomes" id="UP000253498"/>
    </source>
</evidence>
<organism evidence="5 6">
    <name type="scientific">Enterococcus hirae</name>
    <dbReference type="NCBI Taxonomy" id="1354"/>
    <lineage>
        <taxon>Bacteria</taxon>
        <taxon>Bacillati</taxon>
        <taxon>Bacillota</taxon>
        <taxon>Bacilli</taxon>
        <taxon>Lactobacillales</taxon>
        <taxon>Enterococcaceae</taxon>
        <taxon>Enterococcus</taxon>
    </lineage>
</organism>
<dbReference type="Proteomes" id="UP000253498">
    <property type="component" value="Unassembled WGS sequence"/>
</dbReference>
<keyword evidence="3" id="KW-0472">Membrane</keyword>
<name>A0AB37ILB2_ENTHR</name>
<dbReference type="GeneID" id="56787437"/>
<feature type="compositionally biased region" description="Low complexity" evidence="2">
    <location>
        <begin position="61"/>
        <end position="75"/>
    </location>
</feature>
<evidence type="ECO:0000256" key="1">
    <source>
        <dbReference type="ARBA" id="ARBA00022729"/>
    </source>
</evidence>
<comment type="caution">
    <text evidence="5">The sequence shown here is derived from an EMBL/GenBank/DDBJ whole genome shotgun (WGS) entry which is preliminary data.</text>
</comment>
<dbReference type="Gene3D" id="2.60.40.1240">
    <property type="match status" value="1"/>
</dbReference>
<feature type="domain" description="DUF4352" evidence="4">
    <location>
        <begin position="82"/>
        <end position="184"/>
    </location>
</feature>
<sequence>MVKKSVVGEDGKRYVVKEKKPFYKKVWFWVLAIILVAIIGSALGGSDDNKASDNGGEKVTKTSSTKEATSSSSSKEAQESFYQVGDTVKVGDAEYTLNSVELTDERNQFADEQPAQVVKITYTIKNNGQNDLPVGMDVEVYGSDDKKASSYPNDNTMGSVAPDKVMDCTAHFGLNQTGDIEIQFSPLVSIEKAAKFKATV</sequence>
<gene>
    <name evidence="5" type="ORF">EB03_00864</name>
</gene>
<evidence type="ECO:0000256" key="2">
    <source>
        <dbReference type="SAM" id="MobiDB-lite"/>
    </source>
</evidence>
<evidence type="ECO:0000259" key="4">
    <source>
        <dbReference type="Pfam" id="PF11611"/>
    </source>
</evidence>
<dbReference type="AlphaFoldDB" id="A0AB37ILB2"/>
<proteinExistence type="predicted"/>